<dbReference type="EMBL" id="FNUC01000003">
    <property type="protein sequence ID" value="SEE37629.1"/>
    <property type="molecule type" value="Genomic_DNA"/>
</dbReference>
<dbReference type="Proteomes" id="UP000181980">
    <property type="component" value="Unassembled WGS sequence"/>
</dbReference>
<dbReference type="SUPFAM" id="SSF88723">
    <property type="entry name" value="PIN domain-like"/>
    <property type="match status" value="1"/>
</dbReference>
<protein>
    <recommendedName>
        <fullName evidence="3">PIN domain-containing protein</fullName>
    </recommendedName>
</protein>
<accession>A0A1H5IBS8</accession>
<dbReference type="RefSeq" id="WP_069113155.1">
    <property type="nucleotide sequence ID" value="NZ_FNUC01000003.1"/>
</dbReference>
<dbReference type="AlphaFoldDB" id="A0A1H5IBS8"/>
<dbReference type="OrthoDB" id="4753079at2"/>
<dbReference type="InterPro" id="IPR029060">
    <property type="entry name" value="PIN-like_dom_sf"/>
</dbReference>
<name>A0A1H5IBS8_9ACTN</name>
<evidence type="ECO:0008006" key="3">
    <source>
        <dbReference type="Google" id="ProtNLM"/>
    </source>
</evidence>
<sequence>MLIHPLNLAVVIDRMARLVGADPDDIEADMAILGVEIADVTADALVEPGRWRARDYHRADRPVSLADCVAGVCAVTMGIALATSDAHCAHMVRDEGGAVVALPDSKGVRP</sequence>
<keyword evidence="2" id="KW-1185">Reference proteome</keyword>
<reference evidence="2" key="1">
    <citation type="submission" date="2016-10" db="EMBL/GenBank/DDBJ databases">
        <authorList>
            <person name="Varghese N."/>
            <person name="Submissions S."/>
        </authorList>
    </citation>
    <scope>NUCLEOTIDE SEQUENCE [LARGE SCALE GENOMIC DNA]</scope>
    <source>
        <strain evidence="2">DSM 45237</strain>
    </source>
</reference>
<gene>
    <name evidence="1" type="ORF">SAMN04488561_1139</name>
</gene>
<evidence type="ECO:0000313" key="2">
    <source>
        <dbReference type="Proteomes" id="UP000181980"/>
    </source>
</evidence>
<proteinExistence type="predicted"/>
<evidence type="ECO:0000313" key="1">
    <source>
        <dbReference type="EMBL" id="SEE37629.1"/>
    </source>
</evidence>
<organism evidence="1 2">
    <name type="scientific">Jiangella alba</name>
    <dbReference type="NCBI Taxonomy" id="561176"/>
    <lineage>
        <taxon>Bacteria</taxon>
        <taxon>Bacillati</taxon>
        <taxon>Actinomycetota</taxon>
        <taxon>Actinomycetes</taxon>
        <taxon>Jiangellales</taxon>
        <taxon>Jiangellaceae</taxon>
        <taxon>Jiangella</taxon>
    </lineage>
</organism>
<dbReference type="Gene3D" id="3.40.50.1010">
    <property type="entry name" value="5'-nuclease"/>
    <property type="match status" value="1"/>
</dbReference>